<sequence>MYEERIKRSGMQGLITSAANAASFIKDGMVVASSGFTKAGDSKAVLKAFAALATTSPRKITLLTGASLGHGTDGTLTEAGAVHKRMPFQVDPVLRHAINEGSVLFLDQHLGESAELINENIIRPDVAIIEALLIEEDGSIVPTTSVGNTATFAAKAEKIIVEINVSVPLSLYGVHDIFSTGVWPDRKIIPITAAGTRIGTSAIPVDPEKIIAIVITETIDSPAAINERDDKTRSIAGHLLQFFEHEVKKGRLTNQLRPLQSGIGKVANAVLEGFIDGDFEHLTMYSEVLQDSTFNLIDAGKMDFASASSITVSQPCYTRLMTNFERYKPHIVLRPQDISNAAEVIRRLGVISINTAIEFDIYGNVNSTHIGGTKMMNGIGGSNDFARNAYLSVFVTQASSKNGAISHVVPMASHIDNSEHDVDIVVTDFGLADLRGLAPRERAKTIISNCADPLYKDLLKDYFLAASRKGGHTPHLLEEALSWHARMDITGSMQKETNSFA</sequence>
<comment type="similarity">
    <text evidence="1">Belongs to the acetyl-CoA hydrolase/transferase family.</text>
</comment>
<feature type="binding site" evidence="3">
    <location>
        <position position="377"/>
    </location>
    <ligand>
        <name>CoA</name>
        <dbReference type="ChEBI" id="CHEBI:57287"/>
    </ligand>
</feature>
<dbReference type="GO" id="GO:0006083">
    <property type="term" value="P:acetate metabolic process"/>
    <property type="evidence" value="ECO:0007669"/>
    <property type="project" value="InterPro"/>
</dbReference>
<gene>
    <name evidence="6" type="ORF">SAMN05444266_110133</name>
</gene>
<dbReference type="Gene3D" id="3.40.1080.10">
    <property type="entry name" value="Glutaconate Coenzyme A-transferase"/>
    <property type="match status" value="1"/>
</dbReference>
<feature type="binding site" evidence="3">
    <location>
        <begin position="262"/>
        <end position="266"/>
    </location>
    <ligand>
        <name>CoA</name>
        <dbReference type="ChEBI" id="CHEBI:57287"/>
    </ligand>
</feature>
<dbReference type="STRING" id="1419482.SAMN05444266_110133"/>
<dbReference type="AlphaFoldDB" id="A0A1M7L693"/>
<feature type="domain" description="Acetyl-CoA hydrolase/transferase C-terminal" evidence="5">
    <location>
        <begin position="319"/>
        <end position="462"/>
    </location>
</feature>
<organism evidence="6 7">
    <name type="scientific">Chitinophaga jiangningensis</name>
    <dbReference type="NCBI Taxonomy" id="1419482"/>
    <lineage>
        <taxon>Bacteria</taxon>
        <taxon>Pseudomonadati</taxon>
        <taxon>Bacteroidota</taxon>
        <taxon>Chitinophagia</taxon>
        <taxon>Chitinophagales</taxon>
        <taxon>Chitinophagaceae</taxon>
        <taxon>Chitinophaga</taxon>
    </lineage>
</organism>
<dbReference type="PANTHER" id="PTHR43609">
    <property type="entry name" value="ACETYL-COA HYDROLASE"/>
    <property type="match status" value="1"/>
</dbReference>
<feature type="binding site" evidence="3">
    <location>
        <position position="357"/>
    </location>
    <ligand>
        <name>CoA</name>
        <dbReference type="ChEBI" id="CHEBI:57287"/>
    </ligand>
</feature>
<evidence type="ECO:0000259" key="4">
    <source>
        <dbReference type="Pfam" id="PF02550"/>
    </source>
</evidence>
<evidence type="ECO:0000256" key="3">
    <source>
        <dbReference type="PIRSR" id="PIRSR617821-2"/>
    </source>
</evidence>
<evidence type="ECO:0000313" key="7">
    <source>
        <dbReference type="Proteomes" id="UP000184420"/>
    </source>
</evidence>
<dbReference type="RefSeq" id="WP_073086299.1">
    <property type="nucleotide sequence ID" value="NZ_FRBL01000010.1"/>
</dbReference>
<dbReference type="GO" id="GO:0006084">
    <property type="term" value="P:acetyl-CoA metabolic process"/>
    <property type="evidence" value="ECO:0007669"/>
    <property type="project" value="InterPro"/>
</dbReference>
<name>A0A1M7L693_9BACT</name>
<feature type="active site" description="5-glutamyl coenzyme A thioester intermediate" evidence="2">
    <location>
        <position position="287"/>
    </location>
</feature>
<dbReference type="GO" id="GO:0003986">
    <property type="term" value="F:acetyl-CoA hydrolase activity"/>
    <property type="evidence" value="ECO:0007669"/>
    <property type="project" value="TreeGrafter"/>
</dbReference>
<dbReference type="SUPFAM" id="SSF100950">
    <property type="entry name" value="NagB/RpiA/CoA transferase-like"/>
    <property type="match status" value="2"/>
</dbReference>
<evidence type="ECO:0000259" key="5">
    <source>
        <dbReference type="Pfam" id="PF13336"/>
    </source>
</evidence>
<feature type="domain" description="Acetyl-CoA hydrolase/transferase N-terminal" evidence="4">
    <location>
        <begin position="15"/>
        <end position="214"/>
    </location>
</feature>
<evidence type="ECO:0000256" key="1">
    <source>
        <dbReference type="ARBA" id="ARBA00009632"/>
    </source>
</evidence>
<dbReference type="InterPro" id="IPR046433">
    <property type="entry name" value="ActCoA_hydro"/>
</dbReference>
<dbReference type="EMBL" id="FRBL01000010">
    <property type="protein sequence ID" value="SHM72865.1"/>
    <property type="molecule type" value="Genomic_DNA"/>
</dbReference>
<accession>A0A1M7L693</accession>
<dbReference type="InterPro" id="IPR003702">
    <property type="entry name" value="ActCoA_hydro_N"/>
</dbReference>
<dbReference type="Proteomes" id="UP000184420">
    <property type="component" value="Unassembled WGS sequence"/>
</dbReference>
<dbReference type="PANTHER" id="PTHR43609:SF1">
    <property type="entry name" value="ACETYL-COA HYDROLASE"/>
    <property type="match status" value="1"/>
</dbReference>
<feature type="binding site" evidence="3">
    <location>
        <position position="401"/>
    </location>
    <ligand>
        <name>CoA</name>
        <dbReference type="ChEBI" id="CHEBI:57287"/>
    </ligand>
</feature>
<keyword evidence="7" id="KW-1185">Reference proteome</keyword>
<dbReference type="GO" id="GO:0008775">
    <property type="term" value="F:acetate CoA-transferase activity"/>
    <property type="evidence" value="ECO:0007669"/>
    <property type="project" value="InterPro"/>
</dbReference>
<dbReference type="Pfam" id="PF13336">
    <property type="entry name" value="AcetylCoA_hyd_C"/>
    <property type="match status" value="1"/>
</dbReference>
<dbReference type="NCBIfam" id="TIGR03458">
    <property type="entry name" value="YgfH_subfam"/>
    <property type="match status" value="1"/>
</dbReference>
<keyword evidence="6" id="KW-0808">Transferase</keyword>
<dbReference type="Gene3D" id="3.30.750.70">
    <property type="entry name" value="4-hydroxybutyrate coenzyme like domains"/>
    <property type="match status" value="1"/>
</dbReference>
<dbReference type="FunFam" id="3.40.1080.20:FF:000001">
    <property type="entry name" value="Acetyl-CoA hydrolase Ach1"/>
    <property type="match status" value="1"/>
</dbReference>
<evidence type="ECO:0000256" key="2">
    <source>
        <dbReference type="PIRSR" id="PIRSR617821-1"/>
    </source>
</evidence>
<dbReference type="InterPro" id="IPR026888">
    <property type="entry name" value="AcetylCoA_hyd_C"/>
</dbReference>
<dbReference type="InterPro" id="IPR038460">
    <property type="entry name" value="AcetylCoA_hyd_C_sf"/>
</dbReference>
<dbReference type="InterPro" id="IPR017821">
    <property type="entry name" value="Succinate_CoA_transferase"/>
</dbReference>
<protein>
    <submittedName>
        <fullName evidence="6">Acetyl-CoA hydrolase/succinyl-CoA:acetate CoA-transferase</fullName>
    </submittedName>
</protein>
<keyword evidence="6" id="KW-0378">Hydrolase</keyword>
<proteinExistence type="inferred from homology"/>
<dbReference type="Gene3D" id="3.40.1080.20">
    <property type="entry name" value="Acetyl-CoA hydrolase/transferase C-terminal domain"/>
    <property type="match status" value="1"/>
</dbReference>
<reference evidence="6 7" key="1">
    <citation type="submission" date="2016-11" db="EMBL/GenBank/DDBJ databases">
        <authorList>
            <person name="Jaros S."/>
            <person name="Januszkiewicz K."/>
            <person name="Wedrychowicz H."/>
        </authorList>
    </citation>
    <scope>NUCLEOTIDE SEQUENCE [LARGE SCALE GENOMIC DNA]</scope>
    <source>
        <strain evidence="6 7">DSM 27406</strain>
    </source>
</reference>
<dbReference type="OrthoDB" id="9801795at2"/>
<feature type="binding site" evidence="3">
    <location>
        <position position="381"/>
    </location>
    <ligand>
        <name>CoA</name>
        <dbReference type="ChEBI" id="CHEBI:57287"/>
    </ligand>
</feature>
<evidence type="ECO:0000313" key="6">
    <source>
        <dbReference type="EMBL" id="SHM72865.1"/>
    </source>
</evidence>
<dbReference type="InterPro" id="IPR037171">
    <property type="entry name" value="NagB/RpiA_transferase-like"/>
</dbReference>
<dbReference type="Pfam" id="PF02550">
    <property type="entry name" value="AcetylCoA_hydro"/>
    <property type="match status" value="1"/>
</dbReference>